<evidence type="ECO:0000313" key="9">
    <source>
        <dbReference type="Proteomes" id="UP000647172"/>
    </source>
</evidence>
<feature type="domain" description="RDD" evidence="7">
    <location>
        <begin position="36"/>
        <end position="140"/>
    </location>
</feature>
<dbReference type="EMBL" id="BOMQ01000054">
    <property type="protein sequence ID" value="GIE51137.1"/>
    <property type="molecule type" value="Genomic_DNA"/>
</dbReference>
<dbReference type="InterPro" id="IPR051791">
    <property type="entry name" value="Pra-immunoreactive"/>
</dbReference>
<proteinExistence type="predicted"/>
<dbReference type="InterPro" id="IPR010432">
    <property type="entry name" value="RDD"/>
</dbReference>
<evidence type="ECO:0000256" key="4">
    <source>
        <dbReference type="ARBA" id="ARBA00022989"/>
    </source>
</evidence>
<feature type="transmembrane region" description="Helical" evidence="6">
    <location>
        <begin position="42"/>
        <end position="60"/>
    </location>
</feature>
<name>A0A919JKL8_9ACTN</name>
<evidence type="ECO:0000313" key="8">
    <source>
        <dbReference type="EMBL" id="GIE51137.1"/>
    </source>
</evidence>
<evidence type="ECO:0000256" key="5">
    <source>
        <dbReference type="ARBA" id="ARBA00023136"/>
    </source>
</evidence>
<reference evidence="8" key="1">
    <citation type="submission" date="2021-01" db="EMBL/GenBank/DDBJ databases">
        <title>Whole genome shotgun sequence of Actinoplanes nipponensis NBRC 14063.</title>
        <authorList>
            <person name="Komaki H."/>
            <person name="Tamura T."/>
        </authorList>
    </citation>
    <scope>NUCLEOTIDE SEQUENCE</scope>
    <source>
        <strain evidence="8">NBRC 14063</strain>
    </source>
</reference>
<organism evidence="8 9">
    <name type="scientific">Actinoplanes nipponensis</name>
    <dbReference type="NCBI Taxonomy" id="135950"/>
    <lineage>
        <taxon>Bacteria</taxon>
        <taxon>Bacillati</taxon>
        <taxon>Actinomycetota</taxon>
        <taxon>Actinomycetes</taxon>
        <taxon>Micromonosporales</taxon>
        <taxon>Micromonosporaceae</taxon>
        <taxon>Actinoplanes</taxon>
    </lineage>
</organism>
<evidence type="ECO:0000256" key="3">
    <source>
        <dbReference type="ARBA" id="ARBA00022692"/>
    </source>
</evidence>
<protein>
    <recommendedName>
        <fullName evidence="7">RDD domain-containing protein</fullName>
    </recommendedName>
</protein>
<accession>A0A919JKL8</accession>
<keyword evidence="9" id="KW-1185">Reference proteome</keyword>
<evidence type="ECO:0000256" key="6">
    <source>
        <dbReference type="SAM" id="Phobius"/>
    </source>
</evidence>
<dbReference type="AlphaFoldDB" id="A0A919JKL8"/>
<dbReference type="PANTHER" id="PTHR36115:SF6">
    <property type="entry name" value="PROLINE-RICH ANTIGEN HOMOLOG"/>
    <property type="match status" value="1"/>
</dbReference>
<feature type="transmembrane region" description="Helical" evidence="6">
    <location>
        <begin position="66"/>
        <end position="93"/>
    </location>
</feature>
<comment type="caution">
    <text evidence="8">The sequence shown here is derived from an EMBL/GenBank/DDBJ whole genome shotgun (WGS) entry which is preliminary data.</text>
</comment>
<dbReference type="PANTHER" id="PTHR36115">
    <property type="entry name" value="PROLINE-RICH ANTIGEN HOMOLOG-RELATED"/>
    <property type="match status" value="1"/>
</dbReference>
<keyword evidence="5 6" id="KW-0472">Membrane</keyword>
<evidence type="ECO:0000256" key="1">
    <source>
        <dbReference type="ARBA" id="ARBA00004651"/>
    </source>
</evidence>
<keyword evidence="4 6" id="KW-1133">Transmembrane helix</keyword>
<evidence type="ECO:0000259" key="7">
    <source>
        <dbReference type="Pfam" id="PF06271"/>
    </source>
</evidence>
<keyword evidence="3 6" id="KW-0812">Transmembrane</keyword>
<dbReference type="Pfam" id="PF06271">
    <property type="entry name" value="RDD"/>
    <property type="match status" value="1"/>
</dbReference>
<keyword evidence="2" id="KW-1003">Cell membrane</keyword>
<dbReference type="Proteomes" id="UP000647172">
    <property type="component" value="Unassembled WGS sequence"/>
</dbReference>
<feature type="transmembrane region" description="Helical" evidence="6">
    <location>
        <begin position="105"/>
        <end position="126"/>
    </location>
</feature>
<gene>
    <name evidence="8" type="ORF">Ani05nite_46710</name>
</gene>
<sequence length="150" mass="16089">MPAGRKPRNESYPRLVATRANPEKAPALDLAKLEPANFGRRFAALLIDWALCLVIASFYADPRIVAWPPVVVLILFNALFIGLFGQTLGMALARLRAVSAADGGAIGILRGLLRGVLLALVIPAVIMDADRRGLHDRAAGSIVVALPKRF</sequence>
<comment type="subcellular location">
    <subcellularLocation>
        <location evidence="1">Cell membrane</location>
        <topology evidence="1">Multi-pass membrane protein</topology>
    </subcellularLocation>
</comment>
<evidence type="ECO:0000256" key="2">
    <source>
        <dbReference type="ARBA" id="ARBA00022475"/>
    </source>
</evidence>
<dbReference type="GO" id="GO:0005886">
    <property type="term" value="C:plasma membrane"/>
    <property type="evidence" value="ECO:0007669"/>
    <property type="project" value="UniProtKB-SubCell"/>
</dbReference>